<dbReference type="GO" id="GO:0005829">
    <property type="term" value="C:cytosol"/>
    <property type="evidence" value="ECO:0007669"/>
    <property type="project" value="TreeGrafter"/>
</dbReference>
<gene>
    <name evidence="2" type="ORF">GEMMAAP_16935</name>
</gene>
<evidence type="ECO:0000313" key="2">
    <source>
        <dbReference type="EMBL" id="AMW06016.1"/>
    </source>
</evidence>
<reference evidence="2 3" key="2">
    <citation type="journal article" date="2016" name="Environ. Microbiol. Rep.">
        <title>Metagenomic evidence for the presence of phototrophic Gemmatimonadetes bacteria in diverse environments.</title>
        <authorList>
            <person name="Zeng Y."/>
            <person name="Baumbach J."/>
            <person name="Barbosa E.G."/>
            <person name="Azevedo V."/>
            <person name="Zhang C."/>
            <person name="Koblizek M."/>
        </authorList>
    </citation>
    <scope>NUCLEOTIDE SEQUENCE [LARGE SCALE GENOMIC DNA]</scope>
    <source>
        <strain evidence="2 3">AP64</strain>
    </source>
</reference>
<dbReference type="InterPro" id="IPR035994">
    <property type="entry name" value="Nucleoside_phosphorylase_sf"/>
</dbReference>
<dbReference type="KEGG" id="gph:GEMMAAP_16935"/>
<sequence>MDPAPRILVLAATDRELAPPQGWLAALCGVGPVEAAVSAALAIAEHRPDVVVQVGIAGARRSANLAPGTLVIGSDALYCDLADLPAAWATASIATNPVLVEALQRQFPGAVTHPIGTSGHVGGTSACDVEAMEGFGVLRAAQRANIPAIEVRAISNEIEEPDRARWHFQTAFHAITSATPMLVKALQEAFHRA</sequence>
<dbReference type="OrthoDB" id="9788270at2"/>
<dbReference type="eggNOG" id="COG0775">
    <property type="taxonomic scope" value="Bacteria"/>
</dbReference>
<protein>
    <recommendedName>
        <fullName evidence="1">Nucleoside phosphorylase domain-containing protein</fullName>
    </recommendedName>
</protein>
<dbReference type="GO" id="GO:0008930">
    <property type="term" value="F:methylthioadenosine nucleosidase activity"/>
    <property type="evidence" value="ECO:0007669"/>
    <property type="project" value="TreeGrafter"/>
</dbReference>
<evidence type="ECO:0000313" key="3">
    <source>
        <dbReference type="Proteomes" id="UP000076404"/>
    </source>
</evidence>
<dbReference type="GO" id="GO:0019284">
    <property type="term" value="P:L-methionine salvage from S-adenosylmethionine"/>
    <property type="evidence" value="ECO:0007669"/>
    <property type="project" value="TreeGrafter"/>
</dbReference>
<proteinExistence type="predicted"/>
<dbReference type="GO" id="GO:0008782">
    <property type="term" value="F:adenosylhomocysteine nucleosidase activity"/>
    <property type="evidence" value="ECO:0007669"/>
    <property type="project" value="TreeGrafter"/>
</dbReference>
<dbReference type="Proteomes" id="UP000076404">
    <property type="component" value="Chromosome"/>
</dbReference>
<dbReference type="PANTHER" id="PTHR46832">
    <property type="entry name" value="5'-METHYLTHIOADENOSINE/S-ADENOSYLHOMOCYSTEINE NUCLEOSIDASE"/>
    <property type="match status" value="1"/>
</dbReference>
<dbReference type="AlphaFoldDB" id="A0A143BLT8"/>
<keyword evidence="3" id="KW-1185">Reference proteome</keyword>
<name>A0A143BLT8_9BACT</name>
<dbReference type="InterPro" id="IPR000845">
    <property type="entry name" value="Nucleoside_phosphorylase_d"/>
</dbReference>
<organism evidence="2 3">
    <name type="scientific">Gemmatimonas phototrophica</name>
    <dbReference type="NCBI Taxonomy" id="1379270"/>
    <lineage>
        <taxon>Bacteria</taxon>
        <taxon>Pseudomonadati</taxon>
        <taxon>Gemmatimonadota</taxon>
        <taxon>Gemmatimonadia</taxon>
        <taxon>Gemmatimonadales</taxon>
        <taxon>Gemmatimonadaceae</taxon>
        <taxon>Gemmatimonas</taxon>
    </lineage>
</organism>
<dbReference type="GO" id="GO:0009116">
    <property type="term" value="P:nucleoside metabolic process"/>
    <property type="evidence" value="ECO:0007669"/>
    <property type="project" value="InterPro"/>
</dbReference>
<feature type="domain" description="Nucleoside phosphorylase" evidence="1">
    <location>
        <begin position="25"/>
        <end position="173"/>
    </location>
</feature>
<evidence type="ECO:0000259" key="1">
    <source>
        <dbReference type="Pfam" id="PF01048"/>
    </source>
</evidence>
<dbReference type="STRING" id="1379270.GEMMAAP_16935"/>
<reference evidence="2 3" key="1">
    <citation type="journal article" date="2014" name="Proc. Natl. Acad. Sci. U.S.A.">
        <title>Functional type 2 photosynthetic reaction centers found in the rare bacterial phylum Gemmatimonadetes.</title>
        <authorList>
            <person name="Zeng Y."/>
            <person name="Feng F."/>
            <person name="Medova H."/>
            <person name="Dean J."/>
            <person name="Koblizek M."/>
        </authorList>
    </citation>
    <scope>NUCLEOTIDE SEQUENCE [LARGE SCALE GENOMIC DNA]</scope>
    <source>
        <strain evidence="2 3">AP64</strain>
    </source>
</reference>
<dbReference type="Gene3D" id="3.40.50.1580">
    <property type="entry name" value="Nucleoside phosphorylase domain"/>
    <property type="match status" value="1"/>
</dbReference>
<dbReference type="Pfam" id="PF01048">
    <property type="entry name" value="PNP_UDP_1"/>
    <property type="match status" value="1"/>
</dbReference>
<accession>A0A143BLT8</accession>
<dbReference type="EMBL" id="CP011454">
    <property type="protein sequence ID" value="AMW06016.1"/>
    <property type="molecule type" value="Genomic_DNA"/>
</dbReference>
<dbReference type="SUPFAM" id="SSF53167">
    <property type="entry name" value="Purine and uridine phosphorylases"/>
    <property type="match status" value="1"/>
</dbReference>
<dbReference type="PANTHER" id="PTHR46832:SF2">
    <property type="entry name" value="FUTALOSINE HYDROLASE"/>
    <property type="match status" value="1"/>
</dbReference>
<dbReference type="RefSeq" id="WP_026848248.1">
    <property type="nucleotide sequence ID" value="NZ_CP011454.1"/>
</dbReference>